<dbReference type="Proteomes" id="UP001162060">
    <property type="component" value="Unassembled WGS sequence"/>
</dbReference>
<protein>
    <recommendedName>
        <fullName evidence="1">Reverse transcriptase Ty1/copia-type domain-containing protein</fullName>
    </recommendedName>
</protein>
<evidence type="ECO:0000313" key="2">
    <source>
        <dbReference type="EMBL" id="CAK7939549.1"/>
    </source>
</evidence>
<organism evidence="2 3">
    <name type="scientific">Peronospora matthiolae</name>
    <dbReference type="NCBI Taxonomy" id="2874970"/>
    <lineage>
        <taxon>Eukaryota</taxon>
        <taxon>Sar</taxon>
        <taxon>Stramenopiles</taxon>
        <taxon>Oomycota</taxon>
        <taxon>Peronosporomycetes</taxon>
        <taxon>Peronosporales</taxon>
        <taxon>Peronosporaceae</taxon>
        <taxon>Peronospora</taxon>
    </lineage>
</organism>
<dbReference type="Pfam" id="PF07727">
    <property type="entry name" value="RVT_2"/>
    <property type="match status" value="1"/>
</dbReference>
<evidence type="ECO:0000259" key="1">
    <source>
        <dbReference type="Pfam" id="PF07727"/>
    </source>
</evidence>
<sequence length="173" mass="19598">MKSEMKSFEEHRTWKLVDMPPSKKAVGCKWVFKIKRDPSGKIIKFKARLVAKGFTQRPGIDYNETFAPVARKECINTVLAIAAAEDLEAENVDVDTAFLDGEVEEEIYMDQPDGFEDEGSPKKKCLLQKALYGTKQAARQWNNKLSQQLDDQEFKSSAADPCVFESSRAVQRT</sequence>
<evidence type="ECO:0000313" key="3">
    <source>
        <dbReference type="Proteomes" id="UP001162060"/>
    </source>
</evidence>
<proteinExistence type="predicted"/>
<comment type="caution">
    <text evidence="2">The sequence shown here is derived from an EMBL/GenBank/DDBJ whole genome shotgun (WGS) entry which is preliminary data.</text>
</comment>
<reference evidence="2" key="1">
    <citation type="submission" date="2024-01" db="EMBL/GenBank/DDBJ databases">
        <authorList>
            <person name="Webb A."/>
        </authorList>
    </citation>
    <scope>NUCLEOTIDE SEQUENCE</scope>
    <source>
        <strain evidence="2">Pm1</strain>
    </source>
</reference>
<accession>A0AAV1UY05</accession>
<name>A0AAV1UY05_9STRA</name>
<dbReference type="InterPro" id="IPR013103">
    <property type="entry name" value="RVT_2"/>
</dbReference>
<dbReference type="EMBL" id="CAKLBY020000246">
    <property type="protein sequence ID" value="CAK7939549.1"/>
    <property type="molecule type" value="Genomic_DNA"/>
</dbReference>
<dbReference type="SUPFAM" id="SSF56672">
    <property type="entry name" value="DNA/RNA polymerases"/>
    <property type="match status" value="1"/>
</dbReference>
<dbReference type="InterPro" id="IPR043502">
    <property type="entry name" value="DNA/RNA_pol_sf"/>
</dbReference>
<feature type="domain" description="Reverse transcriptase Ty1/copia-type" evidence="1">
    <location>
        <begin position="12"/>
        <end position="164"/>
    </location>
</feature>
<dbReference type="AlphaFoldDB" id="A0AAV1UY05"/>
<gene>
    <name evidence="2" type="ORF">PM001_LOCUS24699</name>
</gene>